<dbReference type="RefSeq" id="WP_088452161.1">
    <property type="nucleotide sequence ID" value="NZ_JACHXO010000005.1"/>
</dbReference>
<keyword evidence="3" id="KW-1185">Reference proteome</keyword>
<gene>
    <name evidence="2" type="ORF">FHS28_003187</name>
</gene>
<evidence type="ECO:0000256" key="1">
    <source>
        <dbReference type="SAM" id="MobiDB-lite"/>
    </source>
</evidence>
<reference evidence="2 3" key="1">
    <citation type="submission" date="2020-08" db="EMBL/GenBank/DDBJ databases">
        <title>Genomic Encyclopedia of Type Strains, Phase III (KMG-III): the genomes of soil and plant-associated and newly described type strains.</title>
        <authorList>
            <person name="Whitman W."/>
        </authorList>
    </citation>
    <scope>NUCLEOTIDE SEQUENCE [LARGE SCALE GENOMIC DNA]</scope>
    <source>
        <strain evidence="2 3">CECT 7247</strain>
    </source>
</reference>
<comment type="caution">
    <text evidence="2">The sequence shown here is derived from an EMBL/GenBank/DDBJ whole genome shotgun (WGS) entry which is preliminary data.</text>
</comment>
<dbReference type="EMBL" id="JACHXO010000005">
    <property type="protein sequence ID" value="MBB3195781.1"/>
    <property type="molecule type" value="Genomic_DNA"/>
</dbReference>
<protein>
    <submittedName>
        <fullName evidence="2">Uncharacterized protein</fullName>
    </submittedName>
</protein>
<feature type="region of interest" description="Disordered" evidence="1">
    <location>
        <begin position="1"/>
        <end position="34"/>
    </location>
</feature>
<proteinExistence type="predicted"/>
<organism evidence="2 3">
    <name type="scientific">Roseateles terrae</name>
    <dbReference type="NCBI Taxonomy" id="431060"/>
    <lineage>
        <taxon>Bacteria</taxon>
        <taxon>Pseudomonadati</taxon>
        <taxon>Pseudomonadota</taxon>
        <taxon>Betaproteobacteria</taxon>
        <taxon>Burkholderiales</taxon>
        <taxon>Sphaerotilaceae</taxon>
        <taxon>Roseateles</taxon>
    </lineage>
</organism>
<accession>A0ABR6GVL0</accession>
<dbReference type="Proteomes" id="UP000574369">
    <property type="component" value="Unassembled WGS sequence"/>
</dbReference>
<evidence type="ECO:0000313" key="3">
    <source>
        <dbReference type="Proteomes" id="UP000574369"/>
    </source>
</evidence>
<evidence type="ECO:0000313" key="2">
    <source>
        <dbReference type="EMBL" id="MBB3195781.1"/>
    </source>
</evidence>
<name>A0ABR6GVL0_9BURK</name>
<sequence length="78" mass="8332">MSAAHRRGDRGARLAARPAQAEDQAGARSPTRWRQQVGHRLWSALCETGATVALQHGITMVMSPTVTKSPARRAGEAA</sequence>